<keyword evidence="1" id="KW-0175">Coiled coil</keyword>
<keyword evidence="3" id="KW-1185">Reference proteome</keyword>
<organism evidence="2 3">
    <name type="scientific">Winogradskyella haliclonae</name>
    <dbReference type="NCBI Taxonomy" id="2048558"/>
    <lineage>
        <taxon>Bacteria</taxon>
        <taxon>Pseudomonadati</taxon>
        <taxon>Bacteroidota</taxon>
        <taxon>Flavobacteriia</taxon>
        <taxon>Flavobacteriales</taxon>
        <taxon>Flavobacteriaceae</taxon>
        <taxon>Winogradskyella</taxon>
    </lineage>
</organism>
<accession>A0ABQ2C002</accession>
<evidence type="ECO:0000256" key="1">
    <source>
        <dbReference type="SAM" id="Coils"/>
    </source>
</evidence>
<reference evidence="3" key="1">
    <citation type="journal article" date="2019" name="Int. J. Syst. Evol. Microbiol.">
        <title>The Global Catalogue of Microorganisms (GCM) 10K type strain sequencing project: providing services to taxonomists for standard genome sequencing and annotation.</title>
        <authorList>
            <consortium name="The Broad Institute Genomics Platform"/>
            <consortium name="The Broad Institute Genome Sequencing Center for Infectious Disease"/>
            <person name="Wu L."/>
            <person name="Ma J."/>
        </authorList>
    </citation>
    <scope>NUCLEOTIDE SEQUENCE [LARGE SCALE GENOMIC DNA]</scope>
    <source>
        <strain evidence="3">CCM 8681</strain>
    </source>
</reference>
<dbReference type="EMBL" id="BMDQ01000003">
    <property type="protein sequence ID" value="GGI58060.1"/>
    <property type="molecule type" value="Genomic_DNA"/>
</dbReference>
<dbReference type="Proteomes" id="UP000624701">
    <property type="component" value="Unassembled WGS sequence"/>
</dbReference>
<evidence type="ECO:0000313" key="3">
    <source>
        <dbReference type="Proteomes" id="UP000624701"/>
    </source>
</evidence>
<feature type="coiled-coil region" evidence="1">
    <location>
        <begin position="294"/>
        <end position="346"/>
    </location>
</feature>
<dbReference type="RefSeq" id="WP_188374964.1">
    <property type="nucleotide sequence ID" value="NZ_BMDQ01000003.1"/>
</dbReference>
<name>A0ABQ2C002_9FLAO</name>
<evidence type="ECO:0008006" key="4">
    <source>
        <dbReference type="Google" id="ProtNLM"/>
    </source>
</evidence>
<sequence length="546" mass="63177">MNFSKKNHEHKKSNRIAVSKTIRILTLCLITTIGFAQKKQNKTSQTINVNKDVVVDLNTNYVEIEIETWDKDVVEVEAYIESDKLSEEELKKSLKAWNLNVEASMDNVVISSEGGRRYEVFSSGSYDEILKDLEFNLADLPEMPELPKIRVLPNMANMPNLPEMPEMPEFPELPELPEGVTTIKFDYDKYQKDGEKYLAEWSKKYEKKGGKELQKRMEEWAKKFAESGYEEKMAKWGEEYGKRFEGQWAKDMEKWGEEFGEKFGKDMEKWGEEFGEKFGKEWEEKMEAWGKRFERQMEKKAKVMEKRAEVMEKRAVEMEKRHEQRAKEREKRVKELAKRRDKMQKRRESVFVNRYGKANSQVKRVIKIKMPKKAKLKLNVRHGELKIASAVHNAKGNLSHANLLAKDIDGSDTSINVSYSSVLVNDWKNGTLGLNYVDDALLKNVQNLTLNSNSSKVNVDYLSGNNIIDGSFDELTIHNILDSFNNLNIILENSDAWVKLPNVDYSLMFRGERSKFNDEVTKSKTVNGSSGKTIVLNAKYSTISTN</sequence>
<gene>
    <name evidence="2" type="ORF">GCM10011444_23690</name>
</gene>
<comment type="caution">
    <text evidence="2">The sequence shown here is derived from an EMBL/GenBank/DDBJ whole genome shotgun (WGS) entry which is preliminary data.</text>
</comment>
<evidence type="ECO:0000313" key="2">
    <source>
        <dbReference type="EMBL" id="GGI58060.1"/>
    </source>
</evidence>
<proteinExistence type="predicted"/>
<protein>
    <recommendedName>
        <fullName evidence="4">Adhesin domain-containing protein</fullName>
    </recommendedName>
</protein>